<gene>
    <name evidence="3" type="ORF">LQ567_11885</name>
</gene>
<keyword evidence="3" id="KW-0418">Kinase</keyword>
<feature type="transmembrane region" description="Helical" evidence="1">
    <location>
        <begin position="40"/>
        <end position="59"/>
    </location>
</feature>
<keyword evidence="3" id="KW-0808">Transferase</keyword>
<proteinExistence type="predicted"/>
<feature type="transmembrane region" description="Helical" evidence="1">
    <location>
        <begin position="80"/>
        <end position="105"/>
    </location>
</feature>
<keyword evidence="1" id="KW-0472">Membrane</keyword>
<reference evidence="3 4" key="1">
    <citation type="submission" date="2021-11" db="EMBL/GenBank/DDBJ databases">
        <title>Genomic of Niabella pedocola.</title>
        <authorList>
            <person name="Wu T."/>
        </authorList>
    </citation>
    <scope>NUCLEOTIDE SEQUENCE [LARGE SCALE GENOMIC DNA]</scope>
    <source>
        <strain evidence="3 4">JCM 31011</strain>
    </source>
</reference>
<dbReference type="RefSeq" id="WP_231004729.1">
    <property type="nucleotide sequence ID" value="NZ_JAJNEC010000005.1"/>
</dbReference>
<comment type="caution">
    <text evidence="3">The sequence shown here is derived from an EMBL/GenBank/DDBJ whole genome shotgun (WGS) entry which is preliminary data.</text>
</comment>
<accession>A0ABS8PQX6</accession>
<name>A0ABS8PQX6_9BACT</name>
<dbReference type="Proteomes" id="UP001199816">
    <property type="component" value="Unassembled WGS sequence"/>
</dbReference>
<keyword evidence="1" id="KW-1133">Transmembrane helix</keyword>
<sequence length="345" mass="40524">MMLLKWPKLRLYSFLFSMPFITAMLHLIMFEDRIWKEPLIWLLSTPLIFGLGMVSMDAHTRYDTWIEKKYPALSQTRQRIMGKALVTLFVMTPSVYIIFFIYHGLHIFSYQLQTQHLWQGALVGLCVNLVFEPLYETDYIFKKYKESATGKEMLHQLSLKQEFNALKDQVNPHFLFNCFNTLSSLIGLEKERAVRFLDELSNVYRYLLKNNRETLSTLTDELQFIRSYFKLLQTRYENAIELHISIDHQYYAYFIPSLTLQLTVENAVKHNTISKSSPLVIEIFTAGENKLVVNNNLQRKTTFVPSNGIGLQNIRAKYLLLQQPGFQVLEGHKNFTVVLPLLWRV</sequence>
<evidence type="ECO:0000313" key="4">
    <source>
        <dbReference type="Proteomes" id="UP001199816"/>
    </source>
</evidence>
<evidence type="ECO:0000256" key="1">
    <source>
        <dbReference type="SAM" id="Phobius"/>
    </source>
</evidence>
<dbReference type="InterPro" id="IPR050640">
    <property type="entry name" value="Bact_2-comp_sensor_kinase"/>
</dbReference>
<organism evidence="3 4">
    <name type="scientific">Niabella pedocola</name>
    <dbReference type="NCBI Taxonomy" id="1752077"/>
    <lineage>
        <taxon>Bacteria</taxon>
        <taxon>Pseudomonadati</taxon>
        <taxon>Bacteroidota</taxon>
        <taxon>Chitinophagia</taxon>
        <taxon>Chitinophagales</taxon>
        <taxon>Chitinophagaceae</taxon>
        <taxon>Niabella</taxon>
    </lineage>
</organism>
<dbReference type="Pfam" id="PF06580">
    <property type="entry name" value="His_kinase"/>
    <property type="match status" value="1"/>
</dbReference>
<evidence type="ECO:0000259" key="2">
    <source>
        <dbReference type="Pfam" id="PF06580"/>
    </source>
</evidence>
<keyword evidence="4" id="KW-1185">Reference proteome</keyword>
<keyword evidence="1" id="KW-0812">Transmembrane</keyword>
<dbReference type="InterPro" id="IPR010559">
    <property type="entry name" value="Sig_transdc_His_kin_internal"/>
</dbReference>
<dbReference type="PANTHER" id="PTHR34220:SF7">
    <property type="entry name" value="SENSOR HISTIDINE KINASE YPDA"/>
    <property type="match status" value="1"/>
</dbReference>
<feature type="transmembrane region" description="Helical" evidence="1">
    <location>
        <begin position="9"/>
        <end position="28"/>
    </location>
</feature>
<feature type="domain" description="Signal transduction histidine kinase internal region" evidence="2">
    <location>
        <begin position="162"/>
        <end position="239"/>
    </location>
</feature>
<protein>
    <submittedName>
        <fullName evidence="3">Histidine kinase</fullName>
    </submittedName>
</protein>
<dbReference type="GO" id="GO:0016301">
    <property type="term" value="F:kinase activity"/>
    <property type="evidence" value="ECO:0007669"/>
    <property type="project" value="UniProtKB-KW"/>
</dbReference>
<evidence type="ECO:0000313" key="3">
    <source>
        <dbReference type="EMBL" id="MCD2423466.1"/>
    </source>
</evidence>
<dbReference type="EMBL" id="JAJNEC010000005">
    <property type="protein sequence ID" value="MCD2423466.1"/>
    <property type="molecule type" value="Genomic_DNA"/>
</dbReference>
<dbReference type="PANTHER" id="PTHR34220">
    <property type="entry name" value="SENSOR HISTIDINE KINASE YPDA"/>
    <property type="match status" value="1"/>
</dbReference>